<keyword evidence="3" id="KW-0472">Membrane</keyword>
<gene>
    <name evidence="4" type="ORF">Cni_G22115</name>
</gene>
<keyword evidence="5" id="KW-1185">Reference proteome</keyword>
<evidence type="ECO:0000256" key="2">
    <source>
        <dbReference type="ARBA" id="ARBA00022692"/>
    </source>
</evidence>
<protein>
    <submittedName>
        <fullName evidence="4">Uncharacterized protein</fullName>
    </submittedName>
</protein>
<keyword evidence="2" id="KW-0812">Transmembrane</keyword>
<name>A0AAQ3KRB6_9LILI</name>
<proteinExistence type="predicted"/>
<dbReference type="Proteomes" id="UP001327560">
    <property type="component" value="Chromosome 7"/>
</dbReference>
<dbReference type="AlphaFoldDB" id="A0AAQ3KRB6"/>
<keyword evidence="3" id="KW-1133">Transmembrane helix</keyword>
<evidence type="ECO:0000256" key="1">
    <source>
        <dbReference type="ARBA" id="ARBA00004167"/>
    </source>
</evidence>
<accession>A0AAQ3KRB6</accession>
<dbReference type="GO" id="GO:0016757">
    <property type="term" value="F:glycosyltransferase activity"/>
    <property type="evidence" value="ECO:0007669"/>
    <property type="project" value="TreeGrafter"/>
</dbReference>
<dbReference type="PANTHER" id="PTHR21461:SF69">
    <property type="entry name" value="GLYCOSYLTRANSFERASE FAMILY 92 PROTEIN"/>
    <property type="match status" value="1"/>
</dbReference>
<sequence>MGRKLKAALPATAIFLLFAASFWLHIFHDLLPFVVARFSLKYSTVLSHHVDRFRPNYSIRESIRSLPKLPLSAIADSVLLPNWEALSQQDPSREMMWYTWLVYELVSTSDDVIFFAKGINHRHGTNNPVSVLRCIFSPTSGGATIVVTSISSSAQEVFGCPHPPSANVLAAGSLYVSLVFETDALPIPTVAEYLSPHATSIGGAADAARSLRAFIWANTMAYDISKFLPKWVAYHVGIGVDHFFSYDNGSEDKLEAAVSR</sequence>
<dbReference type="PANTHER" id="PTHR21461">
    <property type="entry name" value="GLYCOSYLTRANSFERASE FAMILY 92 PROTEIN"/>
    <property type="match status" value="1"/>
</dbReference>
<reference evidence="4 5" key="1">
    <citation type="submission" date="2023-10" db="EMBL/GenBank/DDBJ databases">
        <title>Chromosome-scale genome assembly provides insights into flower coloration mechanisms of Canna indica.</title>
        <authorList>
            <person name="Li C."/>
        </authorList>
    </citation>
    <scope>NUCLEOTIDE SEQUENCE [LARGE SCALE GENOMIC DNA]</scope>
    <source>
        <tissue evidence="4">Flower</tissue>
    </source>
</reference>
<evidence type="ECO:0000313" key="4">
    <source>
        <dbReference type="EMBL" id="WOL13345.1"/>
    </source>
</evidence>
<evidence type="ECO:0000313" key="5">
    <source>
        <dbReference type="Proteomes" id="UP001327560"/>
    </source>
</evidence>
<evidence type="ECO:0000256" key="3">
    <source>
        <dbReference type="ARBA" id="ARBA00022989"/>
    </source>
</evidence>
<dbReference type="EMBL" id="CP136896">
    <property type="protein sequence ID" value="WOL13345.1"/>
    <property type="molecule type" value="Genomic_DNA"/>
</dbReference>
<dbReference type="GO" id="GO:0005737">
    <property type="term" value="C:cytoplasm"/>
    <property type="evidence" value="ECO:0007669"/>
    <property type="project" value="TreeGrafter"/>
</dbReference>
<dbReference type="GO" id="GO:0016020">
    <property type="term" value="C:membrane"/>
    <property type="evidence" value="ECO:0007669"/>
    <property type="project" value="UniProtKB-SubCell"/>
</dbReference>
<organism evidence="4 5">
    <name type="scientific">Canna indica</name>
    <name type="common">Indian-shot</name>
    <dbReference type="NCBI Taxonomy" id="4628"/>
    <lineage>
        <taxon>Eukaryota</taxon>
        <taxon>Viridiplantae</taxon>
        <taxon>Streptophyta</taxon>
        <taxon>Embryophyta</taxon>
        <taxon>Tracheophyta</taxon>
        <taxon>Spermatophyta</taxon>
        <taxon>Magnoliopsida</taxon>
        <taxon>Liliopsida</taxon>
        <taxon>Zingiberales</taxon>
        <taxon>Cannaceae</taxon>
        <taxon>Canna</taxon>
    </lineage>
</organism>
<comment type="subcellular location">
    <subcellularLocation>
        <location evidence="1">Membrane</location>
        <topology evidence="1">Single-pass membrane protein</topology>
    </subcellularLocation>
</comment>